<comment type="caution">
    <text evidence="3">The sequence shown here is derived from an EMBL/GenBank/DDBJ whole genome shotgun (WGS) entry which is preliminary data.</text>
</comment>
<dbReference type="Proteomes" id="UP001500466">
    <property type="component" value="Unassembled WGS sequence"/>
</dbReference>
<dbReference type="CDD" id="cd02231">
    <property type="entry name" value="cupin_BLL6423-like"/>
    <property type="match status" value="1"/>
</dbReference>
<dbReference type="SUPFAM" id="SSF51182">
    <property type="entry name" value="RmlC-like cupins"/>
    <property type="match status" value="2"/>
</dbReference>
<protein>
    <recommendedName>
        <fullName evidence="2">Cupin type-2 domain-containing protein</fullName>
    </recommendedName>
</protein>
<gene>
    <name evidence="3" type="ORF">GCM10023205_17400</name>
</gene>
<dbReference type="Gene3D" id="2.60.120.10">
    <property type="entry name" value="Jelly Rolls"/>
    <property type="match status" value="2"/>
</dbReference>
<dbReference type="InterPro" id="IPR011051">
    <property type="entry name" value="RmlC_Cupin_sf"/>
</dbReference>
<dbReference type="PANTHER" id="PTHR36156:SF2">
    <property type="entry name" value="CUPIN TYPE-2 DOMAIN-CONTAINING PROTEIN"/>
    <property type="match status" value="1"/>
</dbReference>
<feature type="compositionally biased region" description="Pro residues" evidence="1">
    <location>
        <begin position="193"/>
        <end position="203"/>
    </location>
</feature>
<reference evidence="4" key="1">
    <citation type="journal article" date="2019" name="Int. J. Syst. Evol. Microbiol.">
        <title>The Global Catalogue of Microorganisms (GCM) 10K type strain sequencing project: providing services to taxonomists for standard genome sequencing and annotation.</title>
        <authorList>
            <consortium name="The Broad Institute Genomics Platform"/>
            <consortium name="The Broad Institute Genome Sequencing Center for Infectious Disease"/>
            <person name="Wu L."/>
            <person name="Ma J."/>
        </authorList>
    </citation>
    <scope>NUCLEOTIDE SEQUENCE [LARGE SCALE GENOMIC DNA]</scope>
    <source>
        <strain evidence="4">JCM 17986</strain>
    </source>
</reference>
<dbReference type="Pfam" id="PF07883">
    <property type="entry name" value="Cupin_2"/>
    <property type="match status" value="1"/>
</dbReference>
<dbReference type="InterPro" id="IPR014710">
    <property type="entry name" value="RmlC-like_jellyroll"/>
</dbReference>
<dbReference type="InterPro" id="IPR013096">
    <property type="entry name" value="Cupin_2"/>
</dbReference>
<evidence type="ECO:0000256" key="1">
    <source>
        <dbReference type="SAM" id="MobiDB-lite"/>
    </source>
</evidence>
<feature type="region of interest" description="Disordered" evidence="1">
    <location>
        <begin position="179"/>
        <end position="218"/>
    </location>
</feature>
<accession>A0ABP9GX70</accession>
<keyword evidence="4" id="KW-1185">Reference proteome</keyword>
<name>A0ABP9GX70_9ACTN</name>
<evidence type="ECO:0000313" key="3">
    <source>
        <dbReference type="EMBL" id="GAA4955917.1"/>
    </source>
</evidence>
<feature type="domain" description="Cupin type-2" evidence="2">
    <location>
        <begin position="115"/>
        <end position="171"/>
    </location>
</feature>
<dbReference type="PANTHER" id="PTHR36156">
    <property type="entry name" value="SLR2101 PROTEIN"/>
    <property type="match status" value="1"/>
</dbReference>
<evidence type="ECO:0000313" key="4">
    <source>
        <dbReference type="Proteomes" id="UP001500466"/>
    </source>
</evidence>
<organism evidence="3 4">
    <name type="scientific">Yinghuangia aomiensis</name>
    <dbReference type="NCBI Taxonomy" id="676205"/>
    <lineage>
        <taxon>Bacteria</taxon>
        <taxon>Bacillati</taxon>
        <taxon>Actinomycetota</taxon>
        <taxon>Actinomycetes</taxon>
        <taxon>Kitasatosporales</taxon>
        <taxon>Streptomycetaceae</taxon>
        <taxon>Yinghuangia</taxon>
    </lineage>
</organism>
<sequence length="367" mass="38203">MVDDSGAGRGAAGVGEAFRVRRVVTGTEHGVAEDGIPAVTVASRSGHGLSELLWFEAPPRDAAQDGGDPPAGMRGAFPQAGAAACRLIRFPGIPAGTPEDDAWLRVPGDDPAMPGMHRSETLDLMIVVDGEILLGLDAGEYALRPGDAVIQRGTRHRWRVLSESPCTFLSVLLSPEPDAAPAGAPTTATATPTPAPAPAPAPAPQDADNPGTPRLLITATDPEGRSYAASFGPPRPAFPPREIAMYDLWQTGGPLIDVAQGGTDFRTADGHWQLAPVGDGVAMRRVEFAAGHDPGEAGRHTTATIDVGIVVSGSLALDLAAEKSTDPVVSTLRTGDVMVQRGTDHRWRPLDDEPAVLVSVMFALRDA</sequence>
<dbReference type="EMBL" id="BAABHS010000005">
    <property type="protein sequence ID" value="GAA4955917.1"/>
    <property type="molecule type" value="Genomic_DNA"/>
</dbReference>
<dbReference type="InterPro" id="IPR047142">
    <property type="entry name" value="OryJ/VirC-like"/>
</dbReference>
<dbReference type="RefSeq" id="WP_345674746.1">
    <property type="nucleotide sequence ID" value="NZ_BAABHS010000005.1"/>
</dbReference>
<feature type="compositionally biased region" description="Low complexity" evidence="1">
    <location>
        <begin position="179"/>
        <end position="192"/>
    </location>
</feature>
<proteinExistence type="predicted"/>
<evidence type="ECO:0000259" key="2">
    <source>
        <dbReference type="Pfam" id="PF07883"/>
    </source>
</evidence>